<comment type="subcellular location">
    <subcellularLocation>
        <location evidence="7">Cytoplasm</location>
    </subcellularLocation>
</comment>
<dbReference type="Proteomes" id="UP001242480">
    <property type="component" value="Unassembled WGS sequence"/>
</dbReference>
<feature type="domain" description="Glycerol-3-phosphate dehydrogenase NAD-dependent N-terminal" evidence="10">
    <location>
        <begin position="7"/>
        <end position="157"/>
    </location>
</feature>
<dbReference type="InterPro" id="IPR036291">
    <property type="entry name" value="NAD(P)-bd_dom_sf"/>
</dbReference>
<proteinExistence type="inferred from homology"/>
<dbReference type="InterPro" id="IPR013328">
    <property type="entry name" value="6PGD_dom2"/>
</dbReference>
<feature type="binding site" evidence="7">
    <location>
        <position position="279"/>
    </location>
    <ligand>
        <name>NADPH</name>
        <dbReference type="ChEBI" id="CHEBI:57783"/>
    </ligand>
</feature>
<dbReference type="InterPro" id="IPR011128">
    <property type="entry name" value="G3P_DH_NAD-dep_N"/>
</dbReference>
<evidence type="ECO:0000256" key="9">
    <source>
        <dbReference type="RuleBase" id="RU000439"/>
    </source>
</evidence>
<comment type="pathway">
    <text evidence="7">Membrane lipid metabolism; glycerophospholipid metabolism.</text>
</comment>
<feature type="binding site" evidence="7">
    <location>
        <position position="255"/>
    </location>
    <ligand>
        <name>sn-glycerol 3-phosphate</name>
        <dbReference type="ChEBI" id="CHEBI:57597"/>
    </ligand>
</feature>
<keyword evidence="5 7" id="KW-0594">Phospholipid biosynthesis</keyword>
<comment type="catalytic activity">
    <reaction evidence="7">
        <text>sn-glycerol 3-phosphate + NAD(+) = dihydroxyacetone phosphate + NADH + H(+)</text>
        <dbReference type="Rhea" id="RHEA:11092"/>
        <dbReference type="ChEBI" id="CHEBI:15378"/>
        <dbReference type="ChEBI" id="CHEBI:57540"/>
        <dbReference type="ChEBI" id="CHEBI:57597"/>
        <dbReference type="ChEBI" id="CHEBI:57642"/>
        <dbReference type="ChEBI" id="CHEBI:57945"/>
        <dbReference type="EC" id="1.1.1.94"/>
    </reaction>
</comment>
<dbReference type="NCBIfam" id="NF000942">
    <property type="entry name" value="PRK00094.1-4"/>
    <property type="match status" value="1"/>
</dbReference>
<feature type="binding site" evidence="7">
    <location>
        <position position="139"/>
    </location>
    <ligand>
        <name>NADPH</name>
        <dbReference type="ChEBI" id="CHEBI:57783"/>
    </ligand>
</feature>
<feature type="binding site" evidence="7">
    <location>
        <position position="107"/>
    </location>
    <ligand>
        <name>NADPH</name>
        <dbReference type="ChEBI" id="CHEBI:57783"/>
    </ligand>
</feature>
<gene>
    <name evidence="7" type="primary">gpsA</name>
    <name evidence="12" type="ORF">QO011_000997</name>
</gene>
<sequence length="330" mass="32703">MRRFDVVAVVGAGAFGTALACAAARAGRRALLWARDADQAAAMAASRRSPRLPEAVLPPAVTPSAAPDDLRRAEAVILAVPTQNLAAAAAALASVLAPDVPVIAAAKGIERSTGRFVTEIVAAALPRAVPAILSGPGFAADIAAGSPTALTLACAEAATGEALALALGSPTFRLYHATDMRGVEIGGAAKNVLAIAAGIAAGKGFGESAVAALIARAFAELTRFGVAYGARAETLAGLSGLGDLVLTGTSSRSRNRRLGEALGRGLAVEAAVAAVGLAEGVWTAGILAEMAAAKGVDMPVAQAVADLIAGRLTVDAAIEVLLSRPLKAEA</sequence>
<reference evidence="12 13" key="1">
    <citation type="submission" date="2023-07" db="EMBL/GenBank/DDBJ databases">
        <title>Genomic Encyclopedia of Type Strains, Phase IV (KMG-IV): sequencing the most valuable type-strain genomes for metagenomic binning, comparative biology and taxonomic classification.</title>
        <authorList>
            <person name="Goeker M."/>
        </authorList>
    </citation>
    <scope>NUCLEOTIDE SEQUENCE [LARGE SCALE GENOMIC DNA]</scope>
    <source>
        <strain evidence="12 13">DSM 19619</strain>
    </source>
</reference>
<keyword evidence="3 7" id="KW-0560">Oxidoreductase</keyword>
<evidence type="ECO:0000313" key="12">
    <source>
        <dbReference type="EMBL" id="MDQ0468002.1"/>
    </source>
</evidence>
<feature type="domain" description="Glycerol-3-phosphate dehydrogenase NAD-dependent C-terminal" evidence="11">
    <location>
        <begin position="179"/>
        <end position="319"/>
    </location>
</feature>
<protein>
    <recommendedName>
        <fullName evidence="7">Glycerol-3-phosphate dehydrogenase [NAD(P)+]</fullName>
        <ecNumber evidence="7">1.1.1.94</ecNumber>
    </recommendedName>
    <alternativeName>
        <fullName evidence="7">NAD(P)(+)-dependent glycerol-3-phosphate dehydrogenase</fullName>
    </alternativeName>
    <alternativeName>
        <fullName evidence="7">NAD(P)H-dependent dihydroxyacetone-phosphate reductase</fullName>
    </alternativeName>
</protein>
<comment type="caution">
    <text evidence="12">The sequence shown here is derived from an EMBL/GenBank/DDBJ whole genome shotgun (WGS) entry which is preliminary data.</text>
</comment>
<dbReference type="Pfam" id="PF07479">
    <property type="entry name" value="NAD_Gly3P_dh_C"/>
    <property type="match status" value="1"/>
</dbReference>
<comment type="similarity">
    <text evidence="1 7 8">Belongs to the NAD-dependent glycerol-3-phosphate dehydrogenase family.</text>
</comment>
<dbReference type="SUPFAM" id="SSF51735">
    <property type="entry name" value="NAD(P)-binding Rossmann-fold domains"/>
    <property type="match status" value="1"/>
</dbReference>
<comment type="caution">
    <text evidence="7">Lacks conserved residue(s) required for the propagation of feature annotation.</text>
</comment>
<dbReference type="InterPro" id="IPR006109">
    <property type="entry name" value="G3P_DH_NAD-dep_C"/>
</dbReference>
<keyword evidence="6 7" id="KW-1208">Phospholipid metabolism</keyword>
<feature type="binding site" evidence="7">
    <location>
        <position position="35"/>
    </location>
    <ligand>
        <name>NADPH</name>
        <dbReference type="ChEBI" id="CHEBI:57783"/>
    </ligand>
</feature>
<dbReference type="SUPFAM" id="SSF48179">
    <property type="entry name" value="6-phosphogluconate dehydrogenase C-terminal domain-like"/>
    <property type="match status" value="1"/>
</dbReference>
<dbReference type="RefSeq" id="WP_307268477.1">
    <property type="nucleotide sequence ID" value="NZ_JAUSVX010000001.1"/>
</dbReference>
<evidence type="ECO:0000256" key="7">
    <source>
        <dbReference type="HAMAP-Rule" id="MF_00394"/>
    </source>
</evidence>
<feature type="binding site" evidence="7">
    <location>
        <position position="253"/>
    </location>
    <ligand>
        <name>sn-glycerol 3-phosphate</name>
        <dbReference type="ChEBI" id="CHEBI:57597"/>
    </ligand>
</feature>
<dbReference type="EC" id="1.1.1.94" evidence="7"/>
<keyword evidence="7 8" id="KW-0520">NAD</keyword>
<dbReference type="NCBIfam" id="NF000940">
    <property type="entry name" value="PRK00094.1-2"/>
    <property type="match status" value="1"/>
</dbReference>
<keyword evidence="4 7" id="KW-0443">Lipid metabolism</keyword>
<evidence type="ECO:0000256" key="8">
    <source>
        <dbReference type="RuleBase" id="RU000437"/>
    </source>
</evidence>
<dbReference type="PANTHER" id="PTHR11728">
    <property type="entry name" value="GLYCEROL-3-PHOSPHATE DEHYDROGENASE"/>
    <property type="match status" value="1"/>
</dbReference>
<keyword evidence="7" id="KW-0521">NADP</keyword>
<evidence type="ECO:0000313" key="13">
    <source>
        <dbReference type="Proteomes" id="UP001242480"/>
    </source>
</evidence>
<dbReference type="Pfam" id="PF01210">
    <property type="entry name" value="NAD_Gly3P_dh_N"/>
    <property type="match status" value="1"/>
</dbReference>
<dbReference type="HAMAP" id="MF_00394">
    <property type="entry name" value="NAD_Glyc3P_dehydrog"/>
    <property type="match status" value="1"/>
</dbReference>
<dbReference type="PROSITE" id="PS00957">
    <property type="entry name" value="NAD_G3PDH"/>
    <property type="match status" value="1"/>
</dbReference>
<dbReference type="GO" id="GO:0047952">
    <property type="term" value="F:glycerol-3-phosphate dehydrogenase [NAD(P)+] activity"/>
    <property type="evidence" value="ECO:0007669"/>
    <property type="project" value="UniProtKB-EC"/>
</dbReference>
<accession>A0ABU0J480</accession>
<dbReference type="Gene3D" id="3.40.50.720">
    <property type="entry name" value="NAD(P)-binding Rossmann-like Domain"/>
    <property type="match status" value="1"/>
</dbReference>
<keyword evidence="13" id="KW-1185">Reference proteome</keyword>
<feature type="active site" description="Proton acceptor" evidence="7">
    <location>
        <position position="190"/>
    </location>
</feature>
<dbReference type="EMBL" id="JAUSVX010000001">
    <property type="protein sequence ID" value="MDQ0468002.1"/>
    <property type="molecule type" value="Genomic_DNA"/>
</dbReference>
<comment type="catalytic activity">
    <reaction evidence="7 9">
        <text>sn-glycerol 3-phosphate + NADP(+) = dihydroxyacetone phosphate + NADPH + H(+)</text>
        <dbReference type="Rhea" id="RHEA:11096"/>
        <dbReference type="ChEBI" id="CHEBI:15378"/>
        <dbReference type="ChEBI" id="CHEBI:57597"/>
        <dbReference type="ChEBI" id="CHEBI:57642"/>
        <dbReference type="ChEBI" id="CHEBI:57783"/>
        <dbReference type="ChEBI" id="CHEBI:58349"/>
        <dbReference type="EC" id="1.1.1.94"/>
    </reaction>
</comment>
<feature type="binding site" evidence="7">
    <location>
        <position position="254"/>
    </location>
    <ligand>
        <name>sn-glycerol 3-phosphate</name>
        <dbReference type="ChEBI" id="CHEBI:57597"/>
    </ligand>
</feature>
<comment type="function">
    <text evidence="7">Catalyzes the reduction of the glycolytic intermediate dihydroxyacetone phosphate (DHAP) to sn-glycerol 3-phosphate (G3P), the key precursor for phospholipid synthesis.</text>
</comment>
<evidence type="ECO:0000256" key="3">
    <source>
        <dbReference type="ARBA" id="ARBA00023002"/>
    </source>
</evidence>
<name>A0ABU0J480_9HYPH</name>
<dbReference type="PIRSF" id="PIRSF000114">
    <property type="entry name" value="Glycerol-3-P_dh"/>
    <property type="match status" value="1"/>
</dbReference>
<dbReference type="InterPro" id="IPR006168">
    <property type="entry name" value="G3P_DH_NAD-dep"/>
</dbReference>
<feature type="binding site" evidence="7">
    <location>
        <position position="243"/>
    </location>
    <ligand>
        <name>sn-glycerol 3-phosphate</name>
        <dbReference type="ChEBI" id="CHEBI:57597"/>
    </ligand>
</feature>
<dbReference type="InterPro" id="IPR008927">
    <property type="entry name" value="6-PGluconate_DH-like_C_sf"/>
</dbReference>
<evidence type="ECO:0000256" key="6">
    <source>
        <dbReference type="ARBA" id="ARBA00023264"/>
    </source>
</evidence>
<dbReference type="PRINTS" id="PR00077">
    <property type="entry name" value="GPDHDRGNASE"/>
</dbReference>
<feature type="binding site" evidence="7">
    <location>
        <position position="15"/>
    </location>
    <ligand>
        <name>NADPH</name>
        <dbReference type="ChEBI" id="CHEBI:57783"/>
    </ligand>
</feature>
<dbReference type="PANTHER" id="PTHR11728:SF1">
    <property type="entry name" value="GLYCEROL-3-PHOSPHATE DEHYDROGENASE [NAD(+)] 2, CHLOROPLASTIC"/>
    <property type="match status" value="1"/>
</dbReference>
<feature type="binding site" evidence="7">
    <location>
        <position position="135"/>
    </location>
    <ligand>
        <name>sn-glycerol 3-phosphate</name>
        <dbReference type="ChEBI" id="CHEBI:57597"/>
    </ligand>
</feature>
<keyword evidence="7" id="KW-0547">Nucleotide-binding</keyword>
<keyword evidence="2 7" id="KW-0444">Lipid biosynthesis</keyword>
<evidence type="ECO:0000256" key="1">
    <source>
        <dbReference type="ARBA" id="ARBA00011009"/>
    </source>
</evidence>
<evidence type="ECO:0000256" key="4">
    <source>
        <dbReference type="ARBA" id="ARBA00023098"/>
    </source>
</evidence>
<feature type="binding site" evidence="7">
    <location>
        <position position="190"/>
    </location>
    <ligand>
        <name>sn-glycerol 3-phosphate</name>
        <dbReference type="ChEBI" id="CHEBI:57597"/>
    </ligand>
</feature>
<feature type="binding site" evidence="7">
    <location>
        <position position="107"/>
    </location>
    <ligand>
        <name>sn-glycerol 3-phosphate</name>
        <dbReference type="ChEBI" id="CHEBI:57597"/>
    </ligand>
</feature>
<organism evidence="12 13">
    <name type="scientific">Labrys wisconsinensis</name>
    <dbReference type="NCBI Taxonomy" id="425677"/>
    <lineage>
        <taxon>Bacteria</taxon>
        <taxon>Pseudomonadati</taxon>
        <taxon>Pseudomonadota</taxon>
        <taxon>Alphaproteobacteria</taxon>
        <taxon>Hyphomicrobiales</taxon>
        <taxon>Xanthobacteraceae</taxon>
        <taxon>Labrys</taxon>
    </lineage>
</organism>
<evidence type="ECO:0000259" key="10">
    <source>
        <dbReference type="Pfam" id="PF01210"/>
    </source>
</evidence>
<evidence type="ECO:0000259" key="11">
    <source>
        <dbReference type="Pfam" id="PF07479"/>
    </source>
</evidence>
<evidence type="ECO:0000256" key="2">
    <source>
        <dbReference type="ARBA" id="ARBA00022516"/>
    </source>
</evidence>
<dbReference type="PROSITE" id="PS51257">
    <property type="entry name" value="PROKAR_LIPOPROTEIN"/>
    <property type="match status" value="1"/>
</dbReference>
<evidence type="ECO:0000256" key="5">
    <source>
        <dbReference type="ARBA" id="ARBA00023209"/>
    </source>
</evidence>
<feature type="binding site" evidence="7">
    <location>
        <position position="254"/>
    </location>
    <ligand>
        <name>NADPH</name>
        <dbReference type="ChEBI" id="CHEBI:57783"/>
    </ligand>
</feature>
<dbReference type="Gene3D" id="1.10.1040.10">
    <property type="entry name" value="N-(1-d-carboxylethyl)-l-norvaline Dehydrogenase, domain 2"/>
    <property type="match status" value="1"/>
</dbReference>
<feature type="binding site" evidence="7">
    <location>
        <position position="277"/>
    </location>
    <ligand>
        <name>NADPH</name>
        <dbReference type="ChEBI" id="CHEBI:57783"/>
    </ligand>
</feature>
<keyword evidence="7" id="KW-0963">Cytoplasm</keyword>